<evidence type="ECO:0000313" key="1">
    <source>
        <dbReference type="EMBL" id="TNC51479.1"/>
    </source>
</evidence>
<organism evidence="1 2">
    <name type="scientific">Rubellimicrobium rubrum</name>
    <dbReference type="NCBI Taxonomy" id="2585369"/>
    <lineage>
        <taxon>Bacteria</taxon>
        <taxon>Pseudomonadati</taxon>
        <taxon>Pseudomonadota</taxon>
        <taxon>Alphaproteobacteria</taxon>
        <taxon>Rhodobacterales</taxon>
        <taxon>Roseobacteraceae</taxon>
        <taxon>Rubellimicrobium</taxon>
    </lineage>
</organism>
<dbReference type="OrthoDB" id="4299760at2"/>
<gene>
    <name evidence="1" type="ORF">FHG66_04720</name>
</gene>
<proteinExistence type="predicted"/>
<comment type="caution">
    <text evidence="1">The sequence shown here is derived from an EMBL/GenBank/DDBJ whole genome shotgun (WGS) entry which is preliminary data.</text>
</comment>
<dbReference type="EMBL" id="VDFU01000004">
    <property type="protein sequence ID" value="TNC51479.1"/>
    <property type="molecule type" value="Genomic_DNA"/>
</dbReference>
<sequence>MSFIDRLTGRRAPPAGAVPQDVSVLRDALLDLNRETAPFVVRDGGPEGADLVAEWRIVDARWYEIFAKAGIGKGAQVLLRFDEASGEVRSIQRDWTIEWRAGLPVLSFASEMFRGQSIELSLGTGWAFREEDLQFGKVYRYRFQTRELKEPLQEVTALHGWTWRPVLLGRL</sequence>
<keyword evidence="2" id="KW-1185">Reference proteome</keyword>
<dbReference type="Proteomes" id="UP000305887">
    <property type="component" value="Unassembled WGS sequence"/>
</dbReference>
<dbReference type="RefSeq" id="WP_139075549.1">
    <property type="nucleotide sequence ID" value="NZ_VDFU01000004.1"/>
</dbReference>
<name>A0A5C4N228_9RHOB</name>
<dbReference type="AlphaFoldDB" id="A0A5C4N228"/>
<reference evidence="1 2" key="1">
    <citation type="submission" date="2019-06" db="EMBL/GenBank/DDBJ databases">
        <title>YIM 131921 draft genome.</title>
        <authorList>
            <person name="Jiang L."/>
        </authorList>
    </citation>
    <scope>NUCLEOTIDE SEQUENCE [LARGE SCALE GENOMIC DNA]</scope>
    <source>
        <strain evidence="1 2">YIM 131921</strain>
    </source>
</reference>
<protein>
    <submittedName>
        <fullName evidence="1">Uncharacterized protein</fullName>
    </submittedName>
</protein>
<evidence type="ECO:0000313" key="2">
    <source>
        <dbReference type="Proteomes" id="UP000305887"/>
    </source>
</evidence>
<accession>A0A5C4N228</accession>